<sequence>MSDPSAGARAPDTTPLADAPVTETYAATTYPETTYPAETYPATGQDSSGGDQSAVKQAAGQSAQAAGQAASDVKDTATQQAQRVGSEAKTQVRNVASEVRGKVSEQARTQNDKLVGSIREMADHLEEMRGDRSDSPATQIVSRVADSGRQLAGYLETNGPEGVLREVQDFARRRPGAFLAGALAAGFVVARLGKGVAKADDLSSDKPASDSFVSNPGTYDTGYTTPATTGYTTGTTGYVDPAVNTTTGYPAATTEYASTGTGTPVVVEEEYVAGTTRDYPGGTR</sequence>
<evidence type="ECO:0000313" key="2">
    <source>
        <dbReference type="EMBL" id="GIM69027.1"/>
    </source>
</evidence>
<feature type="compositionally biased region" description="Low complexity" evidence="1">
    <location>
        <begin position="217"/>
        <end position="238"/>
    </location>
</feature>
<name>A0A919SCB3_9ACTN</name>
<reference evidence="2" key="1">
    <citation type="submission" date="2021-03" db="EMBL/GenBank/DDBJ databases">
        <title>Whole genome shotgun sequence of Actinoplanes auranticolor NBRC 12245.</title>
        <authorList>
            <person name="Komaki H."/>
            <person name="Tamura T."/>
        </authorList>
    </citation>
    <scope>NUCLEOTIDE SEQUENCE</scope>
    <source>
        <strain evidence="2">NBRC 12245</strain>
    </source>
</reference>
<accession>A0A919SCB3</accession>
<feature type="region of interest" description="Disordered" evidence="1">
    <location>
        <begin position="1"/>
        <end position="105"/>
    </location>
</feature>
<feature type="region of interest" description="Disordered" evidence="1">
    <location>
        <begin position="199"/>
        <end position="241"/>
    </location>
</feature>
<organism evidence="2 3">
    <name type="scientific">Actinoplanes auranticolor</name>
    <dbReference type="NCBI Taxonomy" id="47988"/>
    <lineage>
        <taxon>Bacteria</taxon>
        <taxon>Bacillati</taxon>
        <taxon>Actinomycetota</taxon>
        <taxon>Actinomycetes</taxon>
        <taxon>Micromonosporales</taxon>
        <taxon>Micromonosporaceae</taxon>
        <taxon>Actinoplanes</taxon>
    </lineage>
</organism>
<dbReference type="AlphaFoldDB" id="A0A919SCB3"/>
<feature type="compositionally biased region" description="Low complexity" evidence="1">
    <location>
        <begin position="57"/>
        <end position="71"/>
    </location>
</feature>
<keyword evidence="3" id="KW-1185">Reference proteome</keyword>
<gene>
    <name evidence="2" type="ORF">Aau02nite_34320</name>
</gene>
<dbReference type="EMBL" id="BOQL01000026">
    <property type="protein sequence ID" value="GIM69027.1"/>
    <property type="molecule type" value="Genomic_DNA"/>
</dbReference>
<feature type="compositionally biased region" description="Basic and acidic residues" evidence="1">
    <location>
        <begin position="199"/>
        <end position="208"/>
    </location>
</feature>
<feature type="compositionally biased region" description="Low complexity" evidence="1">
    <location>
        <begin position="22"/>
        <end position="43"/>
    </location>
</feature>
<feature type="compositionally biased region" description="Polar residues" evidence="1">
    <location>
        <begin position="44"/>
        <end position="55"/>
    </location>
</feature>
<dbReference type="RefSeq" id="WP_212989393.1">
    <property type="nucleotide sequence ID" value="NZ_BAABEA010000008.1"/>
</dbReference>
<comment type="caution">
    <text evidence="2">The sequence shown here is derived from an EMBL/GenBank/DDBJ whole genome shotgun (WGS) entry which is preliminary data.</text>
</comment>
<proteinExistence type="predicted"/>
<evidence type="ECO:0008006" key="4">
    <source>
        <dbReference type="Google" id="ProtNLM"/>
    </source>
</evidence>
<dbReference type="Proteomes" id="UP000681340">
    <property type="component" value="Unassembled WGS sequence"/>
</dbReference>
<protein>
    <recommendedName>
        <fullName evidence="4">ATP synthase F0 subunit B</fullName>
    </recommendedName>
</protein>
<evidence type="ECO:0000313" key="3">
    <source>
        <dbReference type="Proteomes" id="UP000681340"/>
    </source>
</evidence>
<evidence type="ECO:0000256" key="1">
    <source>
        <dbReference type="SAM" id="MobiDB-lite"/>
    </source>
</evidence>
<feature type="compositionally biased region" description="Polar residues" evidence="1">
    <location>
        <begin position="76"/>
        <end position="94"/>
    </location>
</feature>